<dbReference type="EMBL" id="JBHSXX010000001">
    <property type="protein sequence ID" value="MFC6868904.1"/>
    <property type="molecule type" value="Genomic_DNA"/>
</dbReference>
<feature type="region of interest" description="Disordered" evidence="1">
    <location>
        <begin position="193"/>
        <end position="246"/>
    </location>
</feature>
<feature type="compositionally biased region" description="Low complexity" evidence="1">
    <location>
        <begin position="302"/>
        <end position="313"/>
    </location>
</feature>
<feature type="compositionally biased region" description="Low complexity" evidence="1">
    <location>
        <begin position="234"/>
        <end position="246"/>
    </location>
</feature>
<feature type="compositionally biased region" description="Low complexity" evidence="1">
    <location>
        <begin position="283"/>
        <end position="295"/>
    </location>
</feature>
<comment type="caution">
    <text evidence="2">The sequence shown here is derived from an EMBL/GenBank/DDBJ whole genome shotgun (WGS) entry which is preliminary data.</text>
</comment>
<dbReference type="RefSeq" id="WP_345397025.1">
    <property type="nucleotide sequence ID" value="NZ_BAABLA010000026.1"/>
</dbReference>
<gene>
    <name evidence="2" type="ORF">ACFQGD_17310</name>
</gene>
<evidence type="ECO:0008006" key="4">
    <source>
        <dbReference type="Google" id="ProtNLM"/>
    </source>
</evidence>
<reference evidence="3" key="1">
    <citation type="journal article" date="2019" name="Int. J. Syst. Evol. Microbiol.">
        <title>The Global Catalogue of Microorganisms (GCM) 10K type strain sequencing project: providing services to taxonomists for standard genome sequencing and annotation.</title>
        <authorList>
            <consortium name="The Broad Institute Genomics Platform"/>
            <consortium name="The Broad Institute Genome Sequencing Center for Infectious Disease"/>
            <person name="Wu L."/>
            <person name="Ma J."/>
        </authorList>
    </citation>
    <scope>NUCLEOTIDE SEQUENCE [LARGE SCALE GENOMIC DNA]</scope>
    <source>
        <strain evidence="3">KCTC 32255</strain>
    </source>
</reference>
<evidence type="ECO:0000313" key="3">
    <source>
        <dbReference type="Proteomes" id="UP001596337"/>
    </source>
</evidence>
<sequence>MMVASGFAVALAAEGIDEATVGTATEAWYVLPDSDTCADADCSALPTSEYPKNTLHVGISGGTPTTATYVELDLTALPFGATVTGGTLELPVDRNTGDGSVRAAEAKLRVCQITGSLADTKASPDTPPETDCDAAAAKATYSAKPRPAFSVDLAPFVKDWSEGASAAVAILPAPAAVKASDTWHVAFFGKDYESGEQQAPPEESPAPEPPASGEDVGANDLAGDVRTKETTSNPPVEQPGEQQEPAPITASLTYEEEEFAAPPLAEPPPLEPELGPPPPAPEVGPIAAPAPEAAGPVPPKQEPAQEPEAAPVRAPEAAPDFIEVGYQYPIAWLMPLLLLVGFAMTGHSLTRNLEHPERALT</sequence>
<evidence type="ECO:0000313" key="2">
    <source>
        <dbReference type="EMBL" id="MFC6868904.1"/>
    </source>
</evidence>
<accession>A0ABW2C4F7</accession>
<evidence type="ECO:0000256" key="1">
    <source>
        <dbReference type="SAM" id="MobiDB-lite"/>
    </source>
</evidence>
<feature type="compositionally biased region" description="Pro residues" evidence="1">
    <location>
        <begin position="264"/>
        <end position="282"/>
    </location>
</feature>
<protein>
    <recommendedName>
        <fullName evidence="4">SipW-cognate class signal peptide</fullName>
    </recommendedName>
</protein>
<dbReference type="Proteomes" id="UP001596337">
    <property type="component" value="Unassembled WGS sequence"/>
</dbReference>
<proteinExistence type="predicted"/>
<feature type="region of interest" description="Disordered" evidence="1">
    <location>
        <begin position="258"/>
        <end position="313"/>
    </location>
</feature>
<name>A0ABW2C4F7_9PSEU</name>
<organism evidence="2 3">
    <name type="scientific">Haloechinothrix salitolerans</name>
    <dbReference type="NCBI Taxonomy" id="926830"/>
    <lineage>
        <taxon>Bacteria</taxon>
        <taxon>Bacillati</taxon>
        <taxon>Actinomycetota</taxon>
        <taxon>Actinomycetes</taxon>
        <taxon>Pseudonocardiales</taxon>
        <taxon>Pseudonocardiaceae</taxon>
        <taxon>Haloechinothrix</taxon>
    </lineage>
</organism>
<keyword evidence="3" id="KW-1185">Reference proteome</keyword>